<keyword evidence="3 12" id="KW-0813">Transport</keyword>
<dbReference type="PANTHER" id="PTHR28021">
    <property type="entry name" value="PRESEQUENCE TRANSLOCATED-ASSOCIATED MOTOR SUBUNIT PAM17, MITOCHONDRIAL"/>
    <property type="match status" value="1"/>
</dbReference>
<gene>
    <name evidence="14" type="ORF">GQ43DRAFT_455817</name>
</gene>
<dbReference type="Pfam" id="PF08566">
    <property type="entry name" value="Pam17"/>
    <property type="match status" value="1"/>
</dbReference>
<keyword evidence="10 12" id="KW-0496">Mitochondrion</keyword>
<protein>
    <recommendedName>
        <fullName evidence="12">Presequence translocated-associated motor subunit PAM17</fullName>
    </recommendedName>
</protein>
<comment type="subunit">
    <text evidence="12">Component of the PAM complex.</text>
</comment>
<keyword evidence="8 12" id="KW-1133">Transmembrane helix</keyword>
<keyword evidence="4 12" id="KW-0812">Transmembrane</keyword>
<name>A0A9P4MQ35_9PLEO</name>
<dbReference type="OrthoDB" id="5970083at2759"/>
<feature type="transmembrane region" description="Helical" evidence="12">
    <location>
        <begin position="108"/>
        <end position="129"/>
    </location>
</feature>
<evidence type="ECO:0000256" key="7">
    <source>
        <dbReference type="ARBA" id="ARBA00022946"/>
    </source>
</evidence>
<comment type="caution">
    <text evidence="14">The sequence shown here is derived from an EMBL/GenBank/DDBJ whole genome shotgun (WGS) entry which is preliminary data.</text>
</comment>
<dbReference type="Proteomes" id="UP000799536">
    <property type="component" value="Unassembled WGS sequence"/>
</dbReference>
<dbReference type="EMBL" id="ML993979">
    <property type="protein sequence ID" value="KAF2201369.1"/>
    <property type="molecule type" value="Genomic_DNA"/>
</dbReference>
<evidence type="ECO:0000256" key="13">
    <source>
        <dbReference type="SAM" id="MobiDB-lite"/>
    </source>
</evidence>
<feature type="compositionally biased region" description="Polar residues" evidence="13">
    <location>
        <begin position="33"/>
        <end position="54"/>
    </location>
</feature>
<keyword evidence="7" id="KW-0809">Transit peptide</keyword>
<feature type="compositionally biased region" description="Low complexity" evidence="13">
    <location>
        <begin position="67"/>
        <end position="89"/>
    </location>
</feature>
<feature type="transmembrane region" description="Helical" evidence="12">
    <location>
        <begin position="149"/>
        <end position="176"/>
    </location>
</feature>
<feature type="region of interest" description="Disordered" evidence="13">
    <location>
        <begin position="33"/>
        <end position="89"/>
    </location>
</feature>
<keyword evidence="15" id="KW-1185">Reference proteome</keyword>
<comment type="function">
    <text evidence="12">Component of the PAM complex, a complex required for the translocation of transit peptide-containing proteins from the inner membrane into the mitochondrial matrix in an ATP-dependent manner.</text>
</comment>
<keyword evidence="5 12" id="KW-0999">Mitochondrion inner membrane</keyword>
<comment type="subcellular location">
    <subcellularLocation>
        <location evidence="1 12">Mitochondrion inner membrane</location>
        <topology evidence="1 12">Multi-pass membrane protein</topology>
    </subcellularLocation>
</comment>
<evidence type="ECO:0000256" key="6">
    <source>
        <dbReference type="ARBA" id="ARBA00022927"/>
    </source>
</evidence>
<dbReference type="AlphaFoldDB" id="A0A9P4MQ35"/>
<proteinExistence type="inferred from homology"/>
<evidence type="ECO:0000256" key="10">
    <source>
        <dbReference type="ARBA" id="ARBA00023128"/>
    </source>
</evidence>
<evidence type="ECO:0000256" key="5">
    <source>
        <dbReference type="ARBA" id="ARBA00022792"/>
    </source>
</evidence>
<sequence>MLCTSSLRASRAISTRIAPAFVAPCTATAAPFSTTTRPTKIQRTSQQQPSSILSKPNVLPPLRARNASTTTPASTTTTSPSSASTTTTTTPTLTWNRFLALRKTRRKISVATSSLSALATTFVGLRIFVENNYDTVWSAAFGLDPIIVSGMSALGLLGVGWLVGPFFGNAVFNVVYRSIRGDIELKERQFYARIKKHRVDPTSSSMANPVPDYYGEKIGSVADYRRWLKDQRAFNLKRGAYAGNK</sequence>
<evidence type="ECO:0000313" key="15">
    <source>
        <dbReference type="Proteomes" id="UP000799536"/>
    </source>
</evidence>
<evidence type="ECO:0000256" key="1">
    <source>
        <dbReference type="ARBA" id="ARBA00004448"/>
    </source>
</evidence>
<evidence type="ECO:0000256" key="12">
    <source>
        <dbReference type="RuleBase" id="RU367146"/>
    </source>
</evidence>
<dbReference type="InterPro" id="IPR013875">
    <property type="entry name" value="Pam17"/>
</dbReference>
<keyword evidence="9 12" id="KW-0811">Translocation</keyword>
<feature type="non-terminal residue" evidence="14">
    <location>
        <position position="1"/>
    </location>
</feature>
<keyword evidence="11 12" id="KW-0472">Membrane</keyword>
<comment type="similarity">
    <text evidence="2 12">Belongs to the PAM17 family.</text>
</comment>
<evidence type="ECO:0000256" key="3">
    <source>
        <dbReference type="ARBA" id="ARBA00022448"/>
    </source>
</evidence>
<reference evidence="14" key="1">
    <citation type="journal article" date="2020" name="Stud. Mycol.">
        <title>101 Dothideomycetes genomes: a test case for predicting lifestyles and emergence of pathogens.</title>
        <authorList>
            <person name="Haridas S."/>
            <person name="Albert R."/>
            <person name="Binder M."/>
            <person name="Bloem J."/>
            <person name="Labutti K."/>
            <person name="Salamov A."/>
            <person name="Andreopoulos B."/>
            <person name="Baker S."/>
            <person name="Barry K."/>
            <person name="Bills G."/>
            <person name="Bluhm B."/>
            <person name="Cannon C."/>
            <person name="Castanera R."/>
            <person name="Culley D."/>
            <person name="Daum C."/>
            <person name="Ezra D."/>
            <person name="Gonzalez J."/>
            <person name="Henrissat B."/>
            <person name="Kuo A."/>
            <person name="Liang C."/>
            <person name="Lipzen A."/>
            <person name="Lutzoni F."/>
            <person name="Magnuson J."/>
            <person name="Mondo S."/>
            <person name="Nolan M."/>
            <person name="Ohm R."/>
            <person name="Pangilinan J."/>
            <person name="Park H.-J."/>
            <person name="Ramirez L."/>
            <person name="Alfaro M."/>
            <person name="Sun H."/>
            <person name="Tritt A."/>
            <person name="Yoshinaga Y."/>
            <person name="Zwiers L.-H."/>
            <person name="Turgeon B."/>
            <person name="Goodwin S."/>
            <person name="Spatafora J."/>
            <person name="Crous P."/>
            <person name="Grigoriev I."/>
        </authorList>
    </citation>
    <scope>NUCLEOTIDE SEQUENCE</scope>
    <source>
        <strain evidence="14">ATCC 74209</strain>
    </source>
</reference>
<keyword evidence="6 12" id="KW-0653">Protein transport</keyword>
<evidence type="ECO:0000256" key="8">
    <source>
        <dbReference type="ARBA" id="ARBA00022989"/>
    </source>
</evidence>
<evidence type="ECO:0000313" key="14">
    <source>
        <dbReference type="EMBL" id="KAF2201369.1"/>
    </source>
</evidence>
<evidence type="ECO:0000256" key="2">
    <source>
        <dbReference type="ARBA" id="ARBA00006837"/>
    </source>
</evidence>
<dbReference type="GO" id="GO:0030150">
    <property type="term" value="P:protein import into mitochondrial matrix"/>
    <property type="evidence" value="ECO:0007669"/>
    <property type="project" value="UniProtKB-UniRule"/>
</dbReference>
<organism evidence="14 15">
    <name type="scientific">Delitschia confertaspora ATCC 74209</name>
    <dbReference type="NCBI Taxonomy" id="1513339"/>
    <lineage>
        <taxon>Eukaryota</taxon>
        <taxon>Fungi</taxon>
        <taxon>Dikarya</taxon>
        <taxon>Ascomycota</taxon>
        <taxon>Pezizomycotina</taxon>
        <taxon>Dothideomycetes</taxon>
        <taxon>Pleosporomycetidae</taxon>
        <taxon>Pleosporales</taxon>
        <taxon>Delitschiaceae</taxon>
        <taxon>Delitschia</taxon>
    </lineage>
</organism>
<evidence type="ECO:0000256" key="4">
    <source>
        <dbReference type="ARBA" id="ARBA00022692"/>
    </source>
</evidence>
<dbReference type="PANTHER" id="PTHR28021:SF1">
    <property type="entry name" value="PRESEQUENCE TRANSLOCATED-ASSOCIATED MOTOR SUBUNIT PAM17, MITOCHONDRIAL"/>
    <property type="match status" value="1"/>
</dbReference>
<evidence type="ECO:0000256" key="9">
    <source>
        <dbReference type="ARBA" id="ARBA00023010"/>
    </source>
</evidence>
<accession>A0A9P4MQ35</accession>
<evidence type="ECO:0000256" key="11">
    <source>
        <dbReference type="ARBA" id="ARBA00023136"/>
    </source>
</evidence>
<dbReference type="GO" id="GO:0001405">
    <property type="term" value="C:PAM complex, Tim23 associated import motor"/>
    <property type="evidence" value="ECO:0007669"/>
    <property type="project" value="UniProtKB-UniRule"/>
</dbReference>